<comment type="similarity">
    <text evidence="1 3">Belongs to the short-chain dehydrogenases/reductases (SDR) family.</text>
</comment>
<dbReference type="InterPro" id="IPR002347">
    <property type="entry name" value="SDR_fam"/>
</dbReference>
<dbReference type="CDD" id="cd05233">
    <property type="entry name" value="SDR_c"/>
    <property type="match status" value="1"/>
</dbReference>
<gene>
    <name evidence="5" type="ORF">HHL09_04710</name>
</gene>
<dbReference type="PRINTS" id="PR00081">
    <property type="entry name" value="GDHRDH"/>
</dbReference>
<dbReference type="InterPro" id="IPR036291">
    <property type="entry name" value="NAD(P)-bd_dom_sf"/>
</dbReference>
<evidence type="ECO:0000313" key="6">
    <source>
        <dbReference type="Proteomes" id="UP000501812"/>
    </source>
</evidence>
<dbReference type="GO" id="GO:0016491">
    <property type="term" value="F:oxidoreductase activity"/>
    <property type="evidence" value="ECO:0007669"/>
    <property type="project" value="UniProtKB-KW"/>
</dbReference>
<keyword evidence="6" id="KW-1185">Reference proteome</keyword>
<organism evidence="5 6">
    <name type="scientific">Luteolibacter luteus</name>
    <dbReference type="NCBI Taxonomy" id="2728835"/>
    <lineage>
        <taxon>Bacteria</taxon>
        <taxon>Pseudomonadati</taxon>
        <taxon>Verrucomicrobiota</taxon>
        <taxon>Verrucomicrobiia</taxon>
        <taxon>Verrucomicrobiales</taxon>
        <taxon>Verrucomicrobiaceae</taxon>
        <taxon>Luteolibacter</taxon>
    </lineage>
</organism>
<feature type="region of interest" description="Disordered" evidence="4">
    <location>
        <begin position="253"/>
        <end position="277"/>
    </location>
</feature>
<protein>
    <submittedName>
        <fullName evidence="5">SDR family oxidoreductase</fullName>
    </submittedName>
</protein>
<dbReference type="PANTHER" id="PTHR42901:SF1">
    <property type="entry name" value="ALCOHOL DEHYDROGENASE"/>
    <property type="match status" value="1"/>
</dbReference>
<name>A0A858RED6_9BACT</name>
<sequence length="277" mass="30258">MKDSTLITGCTSGIGLHLAREFAKHGHSLVLVAPDVGELRGLAAQLETDFNVSCYVLPKDLEQAEAAEDIFYRMEREGIEIDILVNNAGHGFRGRSWEIALEQDLSMIRLNIEAVLRLTKFFLPPMLAKGRGRILNTASVAGFEPGPMLNVYHATKAFVLSFSEALAVELEGTEVSVTALCPGPTDTDFFTKADMTGVVGFQKGNLMAPQEVAAAGYQGVMDRELLVIPGVANKALVGARRVLSEHAQAKLNEKMYEEVPPEKRTRQRGDKEQQAKS</sequence>
<dbReference type="AlphaFoldDB" id="A0A858RED6"/>
<reference evidence="5 6" key="1">
    <citation type="submission" date="2020-04" db="EMBL/GenBank/DDBJ databases">
        <title>Luteolibacter sp. G-1-1-1 isolated from soil.</title>
        <authorList>
            <person name="Dahal R.H."/>
        </authorList>
    </citation>
    <scope>NUCLEOTIDE SEQUENCE [LARGE SCALE GENOMIC DNA]</scope>
    <source>
        <strain evidence="5 6">G-1-1-1</strain>
    </source>
</reference>
<dbReference type="KEGG" id="luo:HHL09_04710"/>
<dbReference type="SUPFAM" id="SSF51735">
    <property type="entry name" value="NAD(P)-binding Rossmann-fold domains"/>
    <property type="match status" value="1"/>
</dbReference>
<evidence type="ECO:0000256" key="2">
    <source>
        <dbReference type="ARBA" id="ARBA00023002"/>
    </source>
</evidence>
<accession>A0A858RED6</accession>
<dbReference type="Gene3D" id="3.40.50.720">
    <property type="entry name" value="NAD(P)-binding Rossmann-like Domain"/>
    <property type="match status" value="1"/>
</dbReference>
<dbReference type="Pfam" id="PF00106">
    <property type="entry name" value="adh_short"/>
    <property type="match status" value="1"/>
</dbReference>
<dbReference type="RefSeq" id="WP_169453323.1">
    <property type="nucleotide sequence ID" value="NZ_CP051774.1"/>
</dbReference>
<dbReference type="Proteomes" id="UP000501812">
    <property type="component" value="Chromosome"/>
</dbReference>
<evidence type="ECO:0000256" key="4">
    <source>
        <dbReference type="SAM" id="MobiDB-lite"/>
    </source>
</evidence>
<dbReference type="PRINTS" id="PR00080">
    <property type="entry name" value="SDRFAMILY"/>
</dbReference>
<dbReference type="PANTHER" id="PTHR42901">
    <property type="entry name" value="ALCOHOL DEHYDROGENASE"/>
    <property type="match status" value="1"/>
</dbReference>
<evidence type="ECO:0000256" key="3">
    <source>
        <dbReference type="RuleBase" id="RU000363"/>
    </source>
</evidence>
<keyword evidence="2" id="KW-0560">Oxidoreductase</keyword>
<dbReference type="EMBL" id="CP051774">
    <property type="protein sequence ID" value="QJE95102.1"/>
    <property type="molecule type" value="Genomic_DNA"/>
</dbReference>
<evidence type="ECO:0000313" key="5">
    <source>
        <dbReference type="EMBL" id="QJE95102.1"/>
    </source>
</evidence>
<proteinExistence type="inferred from homology"/>
<dbReference type="PIRSF" id="PIRSF000126">
    <property type="entry name" value="11-beta-HSD1"/>
    <property type="match status" value="1"/>
</dbReference>
<evidence type="ECO:0000256" key="1">
    <source>
        <dbReference type="ARBA" id="ARBA00006484"/>
    </source>
</evidence>